<keyword evidence="3" id="KW-1003">Cell membrane</keyword>
<evidence type="ECO:0000256" key="11">
    <source>
        <dbReference type="ARBA" id="ARBA00022989"/>
    </source>
</evidence>
<sequence>MKEYGLEYRKYVIGGVATLIVVIYIIRLFSLQIMSDDYKKNADSNAFLKKIDYPARGNITDRTGKLLVFNQPAYNIMVVMNEEAGKIDTTDFCSALGITKEFYVKRMAEIKDRNKNPGYSRFTQQIFMSQLSEEEFSLFREKLYRFPGFYMQKRSIRQYQYPYAAHVLGDVAEVSPSDIEEDDYYQSGDYIGKLGVERSYEKELRGQKGVQILLRDAHGRIKGRYQEGRFDQKPVAGKDLTLSIDLELQALGERLMEGKIGSIVAIEPSTGEILCMVSSPTYDLRMMSGRQRGKMHRELQMNSWKPLLNRSIMGQYPPGSTFKTSQGLTFLSEGIISPNTMYSCHRGFQYKGLRVGCHGHGSPLPLIPAISTSCNAYFCWGLYHMINNRKKYKTVQDAMNTWRDYMVSMGFGYKLGIDLPGEKRGLIPNADFYDNAYNKSWNGLTIISISIGQGEVNLTPLQIANLGATIANRGYFITPHVVKSVKGQPLDEKYKEKHVTKATRASYDYIVAGMRSSVMGGTCKEANRADYEVCGKTGTAQNRGHDHSVFMGFAPMKNPKIAVAVYVENGGFGATFGVPIGALIMEKYINGKLSDGSESKARAMQSRRVAYGSTDR</sequence>
<evidence type="ECO:0000256" key="3">
    <source>
        <dbReference type="ARBA" id="ARBA00022475"/>
    </source>
</evidence>
<evidence type="ECO:0000256" key="4">
    <source>
        <dbReference type="ARBA" id="ARBA00022519"/>
    </source>
</evidence>
<evidence type="ECO:0000256" key="12">
    <source>
        <dbReference type="ARBA" id="ARBA00023136"/>
    </source>
</evidence>
<dbReference type="NCBIfam" id="TIGR03423">
    <property type="entry name" value="pbp2_mrdA"/>
    <property type="match status" value="1"/>
</dbReference>
<evidence type="ECO:0000256" key="6">
    <source>
        <dbReference type="ARBA" id="ARBA00022670"/>
    </source>
</evidence>
<keyword evidence="19" id="KW-1185">Reference proteome</keyword>
<feature type="region of interest" description="Disordered" evidence="14">
    <location>
        <begin position="596"/>
        <end position="616"/>
    </location>
</feature>
<keyword evidence="6" id="KW-0645">Protease</keyword>
<evidence type="ECO:0000256" key="10">
    <source>
        <dbReference type="ARBA" id="ARBA00022984"/>
    </source>
</evidence>
<dbReference type="InterPro" id="IPR012338">
    <property type="entry name" value="Beta-lactam/transpept-like"/>
</dbReference>
<dbReference type="Proteomes" id="UP000278983">
    <property type="component" value="Unassembled WGS sequence"/>
</dbReference>
<evidence type="ECO:0000313" key="18">
    <source>
        <dbReference type="EMBL" id="RUL59983.1"/>
    </source>
</evidence>
<dbReference type="GO" id="GO:0071555">
    <property type="term" value="P:cell wall organization"/>
    <property type="evidence" value="ECO:0007669"/>
    <property type="project" value="UniProtKB-KW"/>
</dbReference>
<dbReference type="EMBL" id="RYYU01000001">
    <property type="protein sequence ID" value="RUL59983.1"/>
    <property type="molecule type" value="Genomic_DNA"/>
</dbReference>
<dbReference type="SUPFAM" id="SSF56519">
    <property type="entry name" value="Penicillin binding protein dimerisation domain"/>
    <property type="match status" value="1"/>
</dbReference>
<dbReference type="RefSeq" id="WP_126679078.1">
    <property type="nucleotide sequence ID" value="NZ_CAUTIM010000007.1"/>
</dbReference>
<evidence type="ECO:0000256" key="8">
    <source>
        <dbReference type="ARBA" id="ARBA00022801"/>
    </source>
</evidence>
<keyword evidence="7 15" id="KW-0812">Transmembrane</keyword>
<dbReference type="InterPro" id="IPR050515">
    <property type="entry name" value="Beta-lactam/transpept"/>
</dbReference>
<comment type="subcellular location">
    <subcellularLocation>
        <location evidence="2">Cell membrane</location>
    </subcellularLocation>
    <subcellularLocation>
        <location evidence="1">Membrane</location>
        <topology evidence="1">Single-pass membrane protein</topology>
    </subcellularLocation>
</comment>
<keyword evidence="4" id="KW-0997">Cell inner membrane</keyword>
<evidence type="ECO:0000259" key="17">
    <source>
        <dbReference type="Pfam" id="PF03717"/>
    </source>
</evidence>
<dbReference type="Gene3D" id="3.30.1390.30">
    <property type="entry name" value="Penicillin-binding protein 2a, domain 3"/>
    <property type="match status" value="1"/>
</dbReference>
<dbReference type="Gene3D" id="3.40.710.10">
    <property type="entry name" value="DD-peptidase/beta-lactamase superfamily"/>
    <property type="match status" value="1"/>
</dbReference>
<dbReference type="Pfam" id="PF03717">
    <property type="entry name" value="PBP_dimer"/>
    <property type="match status" value="1"/>
</dbReference>
<gene>
    <name evidence="18" type="primary">mrdA</name>
    <name evidence="18" type="ORF">EHV08_09645</name>
</gene>
<dbReference type="GO" id="GO:0008658">
    <property type="term" value="F:penicillin binding"/>
    <property type="evidence" value="ECO:0007669"/>
    <property type="project" value="InterPro"/>
</dbReference>
<keyword evidence="10" id="KW-0573">Peptidoglycan synthesis</keyword>
<keyword evidence="8" id="KW-0378">Hydrolase</keyword>
<feature type="transmembrane region" description="Helical" evidence="15">
    <location>
        <begin position="12"/>
        <end position="34"/>
    </location>
</feature>
<dbReference type="GO" id="GO:0005886">
    <property type="term" value="C:plasma membrane"/>
    <property type="evidence" value="ECO:0007669"/>
    <property type="project" value="UniProtKB-SubCell"/>
</dbReference>
<reference evidence="18 19" key="1">
    <citation type="submission" date="2018-12" db="EMBL/GenBank/DDBJ databases">
        <title>Genome sequencing of Prevotella sp. KCOM 3155 (= JS262).</title>
        <authorList>
            <person name="Kook J.-K."/>
            <person name="Park S.-N."/>
            <person name="Lim Y.K."/>
        </authorList>
    </citation>
    <scope>NUCLEOTIDE SEQUENCE [LARGE SCALE GENOMIC DNA]</scope>
    <source>
        <strain evidence="18 19">KCOM 3155</strain>
    </source>
</reference>
<dbReference type="Gene3D" id="3.90.1310.10">
    <property type="entry name" value="Penicillin-binding protein 2a (Domain 2)"/>
    <property type="match status" value="1"/>
</dbReference>
<dbReference type="PANTHER" id="PTHR30627:SF2">
    <property type="entry name" value="PEPTIDOGLYCAN D,D-TRANSPEPTIDASE MRDA"/>
    <property type="match status" value="1"/>
</dbReference>
<evidence type="ECO:0000256" key="13">
    <source>
        <dbReference type="ARBA" id="ARBA00023316"/>
    </source>
</evidence>
<dbReference type="FunFam" id="3.40.710.10:FF:000024">
    <property type="entry name" value="Penicillin-binding protein 2"/>
    <property type="match status" value="1"/>
</dbReference>
<keyword evidence="11 15" id="KW-1133">Transmembrane helix</keyword>
<dbReference type="Pfam" id="PF00905">
    <property type="entry name" value="Transpeptidase"/>
    <property type="match status" value="1"/>
</dbReference>
<feature type="domain" description="Penicillin-binding protein transpeptidase" evidence="16">
    <location>
        <begin position="261"/>
        <end position="577"/>
    </location>
</feature>
<dbReference type="PANTHER" id="PTHR30627">
    <property type="entry name" value="PEPTIDOGLYCAN D,D-TRANSPEPTIDASE"/>
    <property type="match status" value="1"/>
</dbReference>
<keyword evidence="5" id="KW-0121">Carboxypeptidase</keyword>
<evidence type="ECO:0000259" key="16">
    <source>
        <dbReference type="Pfam" id="PF00905"/>
    </source>
</evidence>
<dbReference type="InterPro" id="IPR017790">
    <property type="entry name" value="Penicillin-binding_protein_2"/>
</dbReference>
<evidence type="ECO:0000256" key="5">
    <source>
        <dbReference type="ARBA" id="ARBA00022645"/>
    </source>
</evidence>
<keyword evidence="12 15" id="KW-0472">Membrane</keyword>
<evidence type="ECO:0000313" key="19">
    <source>
        <dbReference type="Proteomes" id="UP000278983"/>
    </source>
</evidence>
<dbReference type="GO" id="GO:0009252">
    <property type="term" value="P:peptidoglycan biosynthetic process"/>
    <property type="evidence" value="ECO:0007669"/>
    <property type="project" value="UniProtKB-KW"/>
</dbReference>
<dbReference type="GO" id="GO:0071972">
    <property type="term" value="F:peptidoglycan L,D-transpeptidase activity"/>
    <property type="evidence" value="ECO:0007669"/>
    <property type="project" value="TreeGrafter"/>
</dbReference>
<organism evidence="18 19">
    <name type="scientific">Prevotella koreensis</name>
    <dbReference type="NCBI Taxonomy" id="2490854"/>
    <lineage>
        <taxon>Bacteria</taxon>
        <taxon>Pseudomonadati</taxon>
        <taxon>Bacteroidota</taxon>
        <taxon>Bacteroidia</taxon>
        <taxon>Bacteroidales</taxon>
        <taxon>Prevotellaceae</taxon>
        <taxon>Prevotella</taxon>
    </lineage>
</organism>
<accession>A0A3S0S0M1</accession>
<keyword evidence="9" id="KW-0133">Cell shape</keyword>
<dbReference type="InterPro" id="IPR005311">
    <property type="entry name" value="PBP_dimer"/>
</dbReference>
<dbReference type="GO" id="GO:0006508">
    <property type="term" value="P:proteolysis"/>
    <property type="evidence" value="ECO:0007669"/>
    <property type="project" value="UniProtKB-KW"/>
</dbReference>
<feature type="domain" description="Penicillin-binding protein dimerisation" evidence="17">
    <location>
        <begin position="53"/>
        <end position="223"/>
    </location>
</feature>
<protein>
    <submittedName>
        <fullName evidence="18">Penicillin-binding protein 2</fullName>
    </submittedName>
</protein>
<comment type="caution">
    <text evidence="18">The sequence shown here is derived from an EMBL/GenBank/DDBJ whole genome shotgun (WGS) entry which is preliminary data.</text>
</comment>
<keyword evidence="13" id="KW-0961">Cell wall biogenesis/degradation</keyword>
<dbReference type="InterPro" id="IPR001460">
    <property type="entry name" value="PCN-bd_Tpept"/>
</dbReference>
<evidence type="ECO:0000256" key="9">
    <source>
        <dbReference type="ARBA" id="ARBA00022960"/>
    </source>
</evidence>
<evidence type="ECO:0000256" key="2">
    <source>
        <dbReference type="ARBA" id="ARBA00004236"/>
    </source>
</evidence>
<evidence type="ECO:0000256" key="7">
    <source>
        <dbReference type="ARBA" id="ARBA00022692"/>
    </source>
</evidence>
<proteinExistence type="predicted"/>
<dbReference type="AlphaFoldDB" id="A0A3S0S0M1"/>
<name>A0A3S0S0M1_9BACT</name>
<evidence type="ECO:0000256" key="1">
    <source>
        <dbReference type="ARBA" id="ARBA00004167"/>
    </source>
</evidence>
<dbReference type="GO" id="GO:0009002">
    <property type="term" value="F:serine-type D-Ala-D-Ala carboxypeptidase activity"/>
    <property type="evidence" value="ECO:0007669"/>
    <property type="project" value="InterPro"/>
</dbReference>
<dbReference type="OrthoDB" id="9766847at2"/>
<dbReference type="SUPFAM" id="SSF56601">
    <property type="entry name" value="beta-lactamase/transpeptidase-like"/>
    <property type="match status" value="1"/>
</dbReference>
<evidence type="ECO:0000256" key="14">
    <source>
        <dbReference type="SAM" id="MobiDB-lite"/>
    </source>
</evidence>
<dbReference type="InterPro" id="IPR036138">
    <property type="entry name" value="PBP_dimer_sf"/>
</dbReference>
<evidence type="ECO:0000256" key="15">
    <source>
        <dbReference type="SAM" id="Phobius"/>
    </source>
</evidence>
<dbReference type="GO" id="GO:0008360">
    <property type="term" value="P:regulation of cell shape"/>
    <property type="evidence" value="ECO:0007669"/>
    <property type="project" value="UniProtKB-KW"/>
</dbReference>